<evidence type="ECO:0000256" key="5">
    <source>
        <dbReference type="ARBA" id="ARBA00022989"/>
    </source>
</evidence>
<dbReference type="InterPro" id="IPR032816">
    <property type="entry name" value="VTT_dom"/>
</dbReference>
<evidence type="ECO:0000313" key="10">
    <source>
        <dbReference type="Proteomes" id="UP000251135"/>
    </source>
</evidence>
<dbReference type="EMBL" id="MUXE01000001">
    <property type="protein sequence ID" value="PUE66668.1"/>
    <property type="molecule type" value="Genomic_DNA"/>
</dbReference>
<organism evidence="9 10">
    <name type="scientific">Arcobacter caeni</name>
    <dbReference type="NCBI Taxonomy" id="1912877"/>
    <lineage>
        <taxon>Bacteria</taxon>
        <taxon>Pseudomonadati</taxon>
        <taxon>Campylobacterota</taxon>
        <taxon>Epsilonproteobacteria</taxon>
        <taxon>Campylobacterales</taxon>
        <taxon>Arcobacteraceae</taxon>
        <taxon>Arcobacter</taxon>
    </lineage>
</organism>
<dbReference type="Proteomes" id="UP000251135">
    <property type="component" value="Unassembled WGS sequence"/>
</dbReference>
<dbReference type="RefSeq" id="WP_108557778.1">
    <property type="nucleotide sequence ID" value="NZ_MUXE01000001.1"/>
</dbReference>
<keyword evidence="6 7" id="KW-0472">Membrane</keyword>
<evidence type="ECO:0000256" key="7">
    <source>
        <dbReference type="RuleBase" id="RU367016"/>
    </source>
</evidence>
<sequence>MKELFRRIQPHSGKILAIFLILFFSFLAYNLYNAPVDGLEEKFVYLLRKYGYIILFAWGMLEGEAGLIMAGLLAHTGDMNLYIAIFVAGLGGFAGDQVYFYIGRFNKDYVYKKFRGQRRKFAFAHLLLKKHGWPIIFMQRYMYGMRTIIPISIGLTRYDARMFAFINLISAWCWAALTIVPVWYFGNEIIIVLEWTKKHWYFAIPLIVILGGSIIFYINKATKKVEKGVINEN</sequence>
<evidence type="ECO:0000256" key="1">
    <source>
        <dbReference type="ARBA" id="ARBA00004651"/>
    </source>
</evidence>
<dbReference type="OrthoDB" id="948134at2"/>
<feature type="transmembrane region" description="Helical" evidence="7">
    <location>
        <begin position="81"/>
        <end position="102"/>
    </location>
</feature>
<comment type="subcellular location">
    <subcellularLocation>
        <location evidence="1 7">Cell membrane</location>
        <topology evidence="1 7">Multi-pass membrane protein</topology>
    </subcellularLocation>
</comment>
<protein>
    <submittedName>
        <fullName evidence="9">DedA family protein</fullName>
    </submittedName>
</protein>
<gene>
    <name evidence="9" type="ORF">B0174_01045</name>
</gene>
<proteinExistence type="inferred from homology"/>
<feature type="transmembrane region" description="Helical" evidence="7">
    <location>
        <begin position="12"/>
        <end position="32"/>
    </location>
</feature>
<evidence type="ECO:0000259" key="8">
    <source>
        <dbReference type="Pfam" id="PF09335"/>
    </source>
</evidence>
<keyword evidence="10" id="KW-1185">Reference proteome</keyword>
<evidence type="ECO:0000256" key="6">
    <source>
        <dbReference type="ARBA" id="ARBA00023136"/>
    </source>
</evidence>
<comment type="similarity">
    <text evidence="2 7">Belongs to the DedA family.</text>
</comment>
<keyword evidence="4 7" id="KW-0812">Transmembrane</keyword>
<dbReference type="PANTHER" id="PTHR30353:SF15">
    <property type="entry name" value="INNER MEMBRANE PROTEIN YABI"/>
    <property type="match status" value="1"/>
</dbReference>
<name>A0A363D5Q1_9BACT</name>
<dbReference type="PANTHER" id="PTHR30353">
    <property type="entry name" value="INNER MEMBRANE PROTEIN DEDA-RELATED"/>
    <property type="match status" value="1"/>
</dbReference>
<evidence type="ECO:0000256" key="4">
    <source>
        <dbReference type="ARBA" id="ARBA00022692"/>
    </source>
</evidence>
<feature type="transmembrane region" description="Helical" evidence="7">
    <location>
        <begin position="164"/>
        <end position="185"/>
    </location>
</feature>
<evidence type="ECO:0000313" key="9">
    <source>
        <dbReference type="EMBL" id="PUE66668.1"/>
    </source>
</evidence>
<dbReference type="AlphaFoldDB" id="A0A363D5Q1"/>
<dbReference type="Pfam" id="PF09335">
    <property type="entry name" value="VTT_dom"/>
    <property type="match status" value="1"/>
</dbReference>
<evidence type="ECO:0000256" key="2">
    <source>
        <dbReference type="ARBA" id="ARBA00010792"/>
    </source>
</evidence>
<keyword evidence="3 7" id="KW-1003">Cell membrane</keyword>
<comment type="caution">
    <text evidence="9">The sequence shown here is derived from an EMBL/GenBank/DDBJ whole genome shotgun (WGS) entry which is preliminary data.</text>
</comment>
<feature type="transmembrane region" description="Helical" evidence="7">
    <location>
        <begin position="200"/>
        <end position="218"/>
    </location>
</feature>
<accession>A0A363D5Q1</accession>
<feature type="domain" description="VTT" evidence="8">
    <location>
        <begin position="67"/>
        <end position="181"/>
    </location>
</feature>
<dbReference type="GO" id="GO:0005886">
    <property type="term" value="C:plasma membrane"/>
    <property type="evidence" value="ECO:0007669"/>
    <property type="project" value="UniProtKB-SubCell"/>
</dbReference>
<evidence type="ECO:0000256" key="3">
    <source>
        <dbReference type="ARBA" id="ARBA00022475"/>
    </source>
</evidence>
<reference evidence="9 10" key="1">
    <citation type="submission" date="2017-02" db="EMBL/GenBank/DDBJ databases">
        <title>Arcobacter caeni sp. nov, a new Arcobacter species isolated from reclaimed water.</title>
        <authorList>
            <person name="Figueras M.J."/>
            <person name="Perez-Cataluna A."/>
            <person name="Salas-Masso N."/>
        </authorList>
    </citation>
    <scope>NUCLEOTIDE SEQUENCE [LARGE SCALE GENOMIC DNA]</scope>
    <source>
        <strain evidence="9 10">RW17-10</strain>
    </source>
</reference>
<dbReference type="InterPro" id="IPR032818">
    <property type="entry name" value="DedA-like"/>
</dbReference>
<keyword evidence="5 7" id="KW-1133">Transmembrane helix</keyword>